<reference evidence="1" key="1">
    <citation type="submission" date="2021-06" db="EMBL/GenBank/DDBJ databases">
        <authorList>
            <person name="Kallberg Y."/>
            <person name="Tangrot J."/>
            <person name="Rosling A."/>
        </authorList>
    </citation>
    <scope>NUCLEOTIDE SEQUENCE</scope>
    <source>
        <strain evidence="1">MA461A</strain>
    </source>
</reference>
<proteinExistence type="predicted"/>
<dbReference type="Proteomes" id="UP000789920">
    <property type="component" value="Unassembled WGS sequence"/>
</dbReference>
<comment type="caution">
    <text evidence="1">The sequence shown here is derived from an EMBL/GenBank/DDBJ whole genome shotgun (WGS) entry which is preliminary data.</text>
</comment>
<evidence type="ECO:0000313" key="1">
    <source>
        <dbReference type="EMBL" id="CAG8809047.1"/>
    </source>
</evidence>
<keyword evidence="2" id="KW-1185">Reference proteome</keyword>
<evidence type="ECO:0000313" key="2">
    <source>
        <dbReference type="Proteomes" id="UP000789920"/>
    </source>
</evidence>
<organism evidence="1 2">
    <name type="scientific">Racocetra persica</name>
    <dbReference type="NCBI Taxonomy" id="160502"/>
    <lineage>
        <taxon>Eukaryota</taxon>
        <taxon>Fungi</taxon>
        <taxon>Fungi incertae sedis</taxon>
        <taxon>Mucoromycota</taxon>
        <taxon>Glomeromycotina</taxon>
        <taxon>Glomeromycetes</taxon>
        <taxon>Diversisporales</taxon>
        <taxon>Gigasporaceae</taxon>
        <taxon>Racocetra</taxon>
    </lineage>
</organism>
<accession>A0ACA9RTX7</accession>
<feature type="non-terminal residue" evidence="1">
    <location>
        <position position="366"/>
    </location>
</feature>
<feature type="non-terminal residue" evidence="1">
    <location>
        <position position="1"/>
    </location>
</feature>
<gene>
    <name evidence="1" type="ORF">RPERSI_LOCUS22776</name>
</gene>
<protein>
    <submittedName>
        <fullName evidence="1">22460_t:CDS:1</fullName>
    </submittedName>
</protein>
<name>A0ACA9RTX7_9GLOM</name>
<dbReference type="EMBL" id="CAJVQC010069611">
    <property type="protein sequence ID" value="CAG8809047.1"/>
    <property type="molecule type" value="Genomic_DNA"/>
</dbReference>
<sequence>NDSVYGDESQTKIAFKIIDKYEPIHESKKADRKYIRGGPNVILTKKTKPEFWVGIDEKFLVREVSEQSEVERLDSNAVVYGLYQIRKPDINRLMPIKDGTLNCVAERVIEHFDQAKRGHGLTKIHRQKINDWEKKMCIPGAQVCDVAELEKILKQLITLLEITHDTIFNSGKYRSGKYEEIGIVVHNGHAFSRNQHFPRDRIVEYYKGDTWEAISNALRGPQAIWLMGVGDTGQTISQFVLEDGRTFRTWKKHTEIIKACKQLINDTIDWQYQEGIINKEKKSILSESLKVVDLAEQHGHGGRWNTPDYYVNDVICIDMKECYPASIRGQEECTPWFNRFGHPTHYLVRVAVNRELPENDITGFAQ</sequence>